<sequence>MVLGVIVLLIEMKRESNDAFHQGWQKVDEIKKQLDNQQFPDVHEFPSLHDVNDKSSNNEIYAFSKKSDIYSFGMIMWELYNKFSWYDKSKNKAEFNQAEAIREKLIKSKKIFGPELAEKWHSETIYTSRLLTALISKLSTNSYSTISFGNKQEKELDIDIMRCFAPGPMSLFK</sequence>
<dbReference type="SUPFAM" id="SSF56112">
    <property type="entry name" value="Protein kinase-like (PK-like)"/>
    <property type="match status" value="1"/>
</dbReference>
<dbReference type="InterPro" id="IPR011009">
    <property type="entry name" value="Kinase-like_dom_sf"/>
</dbReference>
<protein>
    <recommendedName>
        <fullName evidence="3">Protein kinase domain-containing protein</fullName>
    </recommendedName>
</protein>
<dbReference type="EMBL" id="LLXI01000252">
    <property type="protein sequence ID" value="PKY43407.1"/>
    <property type="molecule type" value="Genomic_DNA"/>
</dbReference>
<reference evidence="1 2" key="1">
    <citation type="submission" date="2015-10" db="EMBL/GenBank/DDBJ databases">
        <title>Genome analyses suggest a sexual origin of heterokaryosis in a supposedly ancient asexual fungus.</title>
        <authorList>
            <person name="Ropars J."/>
            <person name="Sedzielewska K."/>
            <person name="Noel J."/>
            <person name="Charron P."/>
            <person name="Farinelli L."/>
            <person name="Marton T."/>
            <person name="Kruger M."/>
            <person name="Pelin A."/>
            <person name="Brachmann A."/>
            <person name="Corradi N."/>
        </authorList>
    </citation>
    <scope>NUCLEOTIDE SEQUENCE [LARGE SCALE GENOMIC DNA]</scope>
    <source>
        <strain evidence="1 2">A4</strain>
    </source>
</reference>
<dbReference type="Gene3D" id="1.10.510.10">
    <property type="entry name" value="Transferase(Phosphotransferase) domain 1"/>
    <property type="match status" value="1"/>
</dbReference>
<gene>
    <name evidence="1" type="ORF">RhiirA4_457385</name>
</gene>
<name>A0A2I1G9U8_9GLOM</name>
<proteinExistence type="predicted"/>
<comment type="caution">
    <text evidence="1">The sequence shown here is derived from an EMBL/GenBank/DDBJ whole genome shotgun (WGS) entry which is preliminary data.</text>
</comment>
<organism evidence="1 2">
    <name type="scientific">Rhizophagus irregularis</name>
    <dbReference type="NCBI Taxonomy" id="588596"/>
    <lineage>
        <taxon>Eukaryota</taxon>
        <taxon>Fungi</taxon>
        <taxon>Fungi incertae sedis</taxon>
        <taxon>Mucoromycota</taxon>
        <taxon>Glomeromycotina</taxon>
        <taxon>Glomeromycetes</taxon>
        <taxon>Glomerales</taxon>
        <taxon>Glomeraceae</taxon>
        <taxon>Rhizophagus</taxon>
    </lineage>
</organism>
<dbReference type="Proteomes" id="UP000234323">
    <property type="component" value="Unassembled WGS sequence"/>
</dbReference>
<accession>A0A2I1G9U8</accession>
<evidence type="ECO:0000313" key="2">
    <source>
        <dbReference type="Proteomes" id="UP000234323"/>
    </source>
</evidence>
<evidence type="ECO:0008006" key="3">
    <source>
        <dbReference type="Google" id="ProtNLM"/>
    </source>
</evidence>
<keyword evidence="2" id="KW-1185">Reference proteome</keyword>
<evidence type="ECO:0000313" key="1">
    <source>
        <dbReference type="EMBL" id="PKY43407.1"/>
    </source>
</evidence>
<dbReference type="AlphaFoldDB" id="A0A2I1G9U8"/>